<name>A0ACC2F2J0_DALPE</name>
<gene>
    <name evidence="1" type="ORF">DPEC_G00353080</name>
</gene>
<evidence type="ECO:0000313" key="2">
    <source>
        <dbReference type="Proteomes" id="UP001157502"/>
    </source>
</evidence>
<dbReference type="EMBL" id="CM055763">
    <property type="protein sequence ID" value="KAJ7985537.1"/>
    <property type="molecule type" value="Genomic_DNA"/>
</dbReference>
<evidence type="ECO:0000313" key="1">
    <source>
        <dbReference type="EMBL" id="KAJ7985537.1"/>
    </source>
</evidence>
<comment type="caution">
    <text evidence="1">The sequence shown here is derived from an EMBL/GenBank/DDBJ whole genome shotgun (WGS) entry which is preliminary data.</text>
</comment>
<sequence>MLHRQCAGPNLRRGLNAVLARSRMAPRREDEKGTGRGDGEKRLLREAQGVGESLLNTSSHLLLYVLQHA</sequence>
<accession>A0ACC2F2J0</accession>
<organism evidence="1 2">
    <name type="scientific">Dallia pectoralis</name>
    <name type="common">Alaska blackfish</name>
    <dbReference type="NCBI Taxonomy" id="75939"/>
    <lineage>
        <taxon>Eukaryota</taxon>
        <taxon>Metazoa</taxon>
        <taxon>Chordata</taxon>
        <taxon>Craniata</taxon>
        <taxon>Vertebrata</taxon>
        <taxon>Euteleostomi</taxon>
        <taxon>Actinopterygii</taxon>
        <taxon>Neopterygii</taxon>
        <taxon>Teleostei</taxon>
        <taxon>Protacanthopterygii</taxon>
        <taxon>Esociformes</taxon>
        <taxon>Umbridae</taxon>
        <taxon>Dallia</taxon>
    </lineage>
</organism>
<reference evidence="1" key="1">
    <citation type="submission" date="2021-05" db="EMBL/GenBank/DDBJ databases">
        <authorList>
            <person name="Pan Q."/>
            <person name="Jouanno E."/>
            <person name="Zahm M."/>
            <person name="Klopp C."/>
            <person name="Cabau C."/>
            <person name="Louis A."/>
            <person name="Berthelot C."/>
            <person name="Parey E."/>
            <person name="Roest Crollius H."/>
            <person name="Montfort J."/>
            <person name="Robinson-Rechavi M."/>
            <person name="Bouchez O."/>
            <person name="Lampietro C."/>
            <person name="Lopez Roques C."/>
            <person name="Donnadieu C."/>
            <person name="Postlethwait J."/>
            <person name="Bobe J."/>
            <person name="Dillon D."/>
            <person name="Chandos A."/>
            <person name="von Hippel F."/>
            <person name="Guiguen Y."/>
        </authorList>
    </citation>
    <scope>NUCLEOTIDE SEQUENCE</scope>
    <source>
        <strain evidence="1">YG-Jan2019</strain>
    </source>
</reference>
<keyword evidence="2" id="KW-1185">Reference proteome</keyword>
<dbReference type="Proteomes" id="UP001157502">
    <property type="component" value="Chromosome 36"/>
</dbReference>
<protein>
    <submittedName>
        <fullName evidence="1">Uncharacterized protein</fullName>
    </submittedName>
</protein>
<proteinExistence type="predicted"/>